<name>A0ABT0I609_9ACTN</name>
<evidence type="ECO:0000313" key="3">
    <source>
        <dbReference type="Proteomes" id="UP001522868"/>
    </source>
</evidence>
<protein>
    <submittedName>
        <fullName evidence="2">Uncharacterized protein</fullName>
    </submittedName>
</protein>
<gene>
    <name evidence="2" type="ORF">M1O15_04865</name>
</gene>
<proteinExistence type="predicted"/>
<comment type="caution">
    <text evidence="2">The sequence shown here is derived from an EMBL/GenBank/DDBJ whole genome shotgun (WGS) entry which is preliminary data.</text>
</comment>
<keyword evidence="3" id="KW-1185">Reference proteome</keyword>
<feature type="region of interest" description="Disordered" evidence="1">
    <location>
        <begin position="1"/>
        <end position="22"/>
    </location>
</feature>
<organism evidence="2 3">
    <name type="scientific">Streptomyces lichenis</name>
    <dbReference type="NCBI Taxonomy" id="2306967"/>
    <lineage>
        <taxon>Bacteria</taxon>
        <taxon>Bacillati</taxon>
        <taxon>Actinomycetota</taxon>
        <taxon>Actinomycetes</taxon>
        <taxon>Kitasatosporales</taxon>
        <taxon>Streptomycetaceae</taxon>
        <taxon>Streptomyces</taxon>
    </lineage>
</organism>
<dbReference type="RefSeq" id="WP_248631949.1">
    <property type="nucleotide sequence ID" value="NZ_JALPTH010000003.1"/>
</dbReference>
<dbReference type="EMBL" id="JALPTH010000003">
    <property type="protein sequence ID" value="MCK8676737.1"/>
    <property type="molecule type" value="Genomic_DNA"/>
</dbReference>
<evidence type="ECO:0000256" key="1">
    <source>
        <dbReference type="SAM" id="MobiDB-lite"/>
    </source>
</evidence>
<feature type="compositionally biased region" description="Acidic residues" evidence="1">
    <location>
        <begin position="1"/>
        <end position="16"/>
    </location>
</feature>
<evidence type="ECO:0000313" key="2">
    <source>
        <dbReference type="EMBL" id="MCK8676737.1"/>
    </source>
</evidence>
<reference evidence="2 3" key="1">
    <citation type="submission" date="2022-04" db="EMBL/GenBank/DDBJ databases">
        <title>Streptomyces sp. nov. LCR6-01 isolated from Lichen of Dirinaria sp.</title>
        <authorList>
            <person name="Kanchanasin P."/>
            <person name="Tanasupawat S."/>
            <person name="Phongsopitanun W."/>
        </authorList>
    </citation>
    <scope>NUCLEOTIDE SEQUENCE [LARGE SCALE GENOMIC DNA]</scope>
    <source>
        <strain evidence="2 3">LCR6-01</strain>
    </source>
</reference>
<sequence length="52" mass="5936">MNEDQDGTGTEQDEEAERIPTWRAGAVDLAALSLLRPEWEKLDRPRAWDPEA</sequence>
<dbReference type="Proteomes" id="UP001522868">
    <property type="component" value="Unassembled WGS sequence"/>
</dbReference>
<accession>A0ABT0I609</accession>